<name>A0A9X0BDX9_9EURO</name>
<reference evidence="3" key="2">
    <citation type="journal article" date="2023" name="IMA Fungus">
        <title>Comparative genomic study of the Penicillium genus elucidates a diverse pangenome and 15 lateral gene transfer events.</title>
        <authorList>
            <person name="Petersen C."/>
            <person name="Sorensen T."/>
            <person name="Nielsen M.R."/>
            <person name="Sondergaard T.E."/>
            <person name="Sorensen J.L."/>
            <person name="Fitzpatrick D.A."/>
            <person name="Frisvad J.C."/>
            <person name="Nielsen K.L."/>
        </authorList>
    </citation>
    <scope>NUCLEOTIDE SEQUENCE</scope>
    <source>
        <strain evidence="3">IBT 29677</strain>
    </source>
</reference>
<evidence type="ECO:0000313" key="4">
    <source>
        <dbReference type="Proteomes" id="UP001147747"/>
    </source>
</evidence>
<dbReference type="FunFam" id="1.25.40.90:FF:000026">
    <property type="entry name" value="RNA binding protein Nrd1"/>
    <property type="match status" value="1"/>
</dbReference>
<dbReference type="GO" id="GO:0003676">
    <property type="term" value="F:nucleic acid binding"/>
    <property type="evidence" value="ECO:0007669"/>
    <property type="project" value="InterPro"/>
</dbReference>
<dbReference type="RefSeq" id="XP_056493527.1">
    <property type="nucleotide sequence ID" value="XM_056624945.1"/>
</dbReference>
<feature type="compositionally biased region" description="Basic and acidic residues" evidence="1">
    <location>
        <begin position="381"/>
        <end position="393"/>
    </location>
</feature>
<dbReference type="InterPro" id="IPR035979">
    <property type="entry name" value="RBD_domain_sf"/>
</dbReference>
<evidence type="ECO:0000259" key="2">
    <source>
        <dbReference type="PROSITE" id="PS51391"/>
    </source>
</evidence>
<protein>
    <recommendedName>
        <fullName evidence="2">CID domain-containing protein</fullName>
    </recommendedName>
</protein>
<sequence length="595" mass="63688">MTSAVAELESYLQSMLALRPPGATGSMVYSITKLCTINVQDEPVLIEHIYTHFKNAPGTHKLGVLYVIDSIVRHWIESTRKAGRPPRSAAPDGTFAAGVDRITKLLPVLMTDIISGAPKDHEEKIKKLVDIWESCGSIPSSMLASLRDKFKLLPRVPAQLQPVNGSPEAASPQAASSASHANASAALTPSVSALESTSTFDPFLLPPTTPIPYTSVRSGGGVAGPFAASSGLGQCPVALQSQSQSQSANPLAATLPQSLAAAPAMYGNVILQPGFSQDQWAAALQFSNMNNVMGAANPAQLPGLGVISGQGALGRGQTDVQSCDDLEYEKVDSHGYRPISLSPDFHRNHNALPSRRHGQPFCHEYHGNFQSHRSKAYRRGSPPDRGRQSESPRRKGYNVFPPCPKLVEWDYSIGPGNIKILSRTLTVTGVFSEVYLRSHFSTFGVVQTCIIDGDKRRAFIKMLSHQDAVRAREGAGTYRSDQRPLRTRWGVGFGPRDCSDYETGISVIPIGRLTNADRKWLLTAKYGGTGGCPIKSGMVVEEPDIEIGAGVSSKAISRRVANGIGGHHGRSSGGFGGRGRGRGSSLKRQGFGNGR</sequence>
<dbReference type="SMART" id="SM00582">
    <property type="entry name" value="RPR"/>
    <property type="match status" value="1"/>
</dbReference>
<gene>
    <name evidence="3" type="ORF">N7509_000298</name>
</gene>
<dbReference type="Gene3D" id="1.25.40.90">
    <property type="match status" value="1"/>
</dbReference>
<dbReference type="CDD" id="cd16984">
    <property type="entry name" value="CID_Nrd1_like"/>
    <property type="match status" value="1"/>
</dbReference>
<dbReference type="OrthoDB" id="4339942at2759"/>
<dbReference type="InterPro" id="IPR012677">
    <property type="entry name" value="Nucleotide-bd_a/b_plait_sf"/>
</dbReference>
<accession>A0A9X0BDX9</accession>
<dbReference type="SUPFAM" id="SSF48464">
    <property type="entry name" value="ENTH/VHS domain"/>
    <property type="match status" value="1"/>
</dbReference>
<evidence type="ECO:0000313" key="3">
    <source>
        <dbReference type="EMBL" id="KAJ5413671.1"/>
    </source>
</evidence>
<dbReference type="PROSITE" id="PS51391">
    <property type="entry name" value="CID"/>
    <property type="match status" value="1"/>
</dbReference>
<dbReference type="InterPro" id="IPR048892">
    <property type="entry name" value="Nrd1_Seb1_dom2"/>
</dbReference>
<dbReference type="EMBL" id="JAPZBU010000003">
    <property type="protein sequence ID" value="KAJ5413671.1"/>
    <property type="molecule type" value="Genomic_DNA"/>
</dbReference>
<dbReference type="InterPro" id="IPR008942">
    <property type="entry name" value="ENTH_VHS"/>
</dbReference>
<dbReference type="SUPFAM" id="SSF54928">
    <property type="entry name" value="RNA-binding domain, RBD"/>
    <property type="match status" value="1"/>
</dbReference>
<feature type="region of interest" description="Disordered" evidence="1">
    <location>
        <begin position="562"/>
        <end position="595"/>
    </location>
</feature>
<dbReference type="Pfam" id="PF21380">
    <property type="entry name" value="Nrd1-Seb1_dom2"/>
    <property type="match status" value="1"/>
</dbReference>
<organism evidence="3 4">
    <name type="scientific">Penicillium cosmopolitanum</name>
    <dbReference type="NCBI Taxonomy" id="1131564"/>
    <lineage>
        <taxon>Eukaryota</taxon>
        <taxon>Fungi</taxon>
        <taxon>Dikarya</taxon>
        <taxon>Ascomycota</taxon>
        <taxon>Pezizomycotina</taxon>
        <taxon>Eurotiomycetes</taxon>
        <taxon>Eurotiomycetidae</taxon>
        <taxon>Eurotiales</taxon>
        <taxon>Aspergillaceae</taxon>
        <taxon>Penicillium</taxon>
    </lineage>
</organism>
<dbReference type="Pfam" id="PF04818">
    <property type="entry name" value="CID"/>
    <property type="match status" value="1"/>
</dbReference>
<dbReference type="Proteomes" id="UP001147747">
    <property type="component" value="Unassembled WGS sequence"/>
</dbReference>
<reference evidence="3" key="1">
    <citation type="submission" date="2022-12" db="EMBL/GenBank/DDBJ databases">
        <authorList>
            <person name="Petersen C."/>
        </authorList>
    </citation>
    <scope>NUCLEOTIDE SEQUENCE</scope>
    <source>
        <strain evidence="3">IBT 29677</strain>
    </source>
</reference>
<dbReference type="AlphaFoldDB" id="A0A9X0BDX9"/>
<dbReference type="Gene3D" id="3.30.70.330">
    <property type="match status" value="1"/>
</dbReference>
<dbReference type="GeneID" id="81363925"/>
<comment type="caution">
    <text evidence="3">The sequence shown here is derived from an EMBL/GenBank/DDBJ whole genome shotgun (WGS) entry which is preliminary data.</text>
</comment>
<dbReference type="InterPro" id="IPR006569">
    <property type="entry name" value="CID_dom"/>
</dbReference>
<proteinExistence type="predicted"/>
<feature type="domain" description="CID" evidence="2">
    <location>
        <begin position="1"/>
        <end position="154"/>
    </location>
</feature>
<feature type="region of interest" description="Disordered" evidence="1">
    <location>
        <begin position="371"/>
        <end position="397"/>
    </location>
</feature>
<keyword evidence="4" id="KW-1185">Reference proteome</keyword>
<evidence type="ECO:0000256" key="1">
    <source>
        <dbReference type="SAM" id="MobiDB-lite"/>
    </source>
</evidence>
<feature type="compositionally biased region" description="Gly residues" evidence="1">
    <location>
        <begin position="563"/>
        <end position="578"/>
    </location>
</feature>